<evidence type="ECO:0000256" key="1">
    <source>
        <dbReference type="SAM" id="Phobius"/>
    </source>
</evidence>
<dbReference type="GO" id="GO:0003677">
    <property type="term" value="F:DNA binding"/>
    <property type="evidence" value="ECO:0007669"/>
    <property type="project" value="UniProtKB-KW"/>
</dbReference>
<dbReference type="InterPro" id="IPR007409">
    <property type="entry name" value="Restrct_endonuc_type1_HsdR_N"/>
</dbReference>
<feature type="transmembrane region" description="Helical" evidence="1">
    <location>
        <begin position="184"/>
        <end position="207"/>
    </location>
</feature>
<dbReference type="Pfam" id="PF04313">
    <property type="entry name" value="HSDR_N"/>
    <property type="match status" value="1"/>
</dbReference>
<evidence type="ECO:0000313" key="4">
    <source>
        <dbReference type="Proteomes" id="UP000319296"/>
    </source>
</evidence>
<dbReference type="GO" id="GO:0009035">
    <property type="term" value="F:type I site-specific deoxyribonuclease activity"/>
    <property type="evidence" value="ECO:0007669"/>
    <property type="project" value="UniProtKB-EC"/>
</dbReference>
<dbReference type="Proteomes" id="UP000319296">
    <property type="component" value="Unassembled WGS sequence"/>
</dbReference>
<proteinExistence type="predicted"/>
<reference evidence="3 4" key="1">
    <citation type="journal article" date="2019" name="ISME J.">
        <title>Insights into ecological role of a new deltaproteobacterial order Candidatus Acidulodesulfobacterales by metagenomics and metatranscriptomics.</title>
        <authorList>
            <person name="Tan S."/>
            <person name="Liu J."/>
            <person name="Fang Y."/>
            <person name="Hedlund B.P."/>
            <person name="Lian Z.H."/>
            <person name="Huang L.Y."/>
            <person name="Li J.T."/>
            <person name="Huang L.N."/>
            <person name="Li W.J."/>
            <person name="Jiang H.C."/>
            <person name="Dong H.L."/>
            <person name="Shu W.S."/>
        </authorList>
    </citation>
    <scope>NUCLEOTIDE SEQUENCE [LARGE SCALE GENOMIC DNA]</scope>
    <source>
        <strain evidence="3">AP1</strain>
    </source>
</reference>
<dbReference type="EMBL" id="SGBB01000012">
    <property type="protein sequence ID" value="RZD18216.1"/>
    <property type="molecule type" value="Genomic_DNA"/>
</dbReference>
<comment type="caution">
    <text evidence="3">The sequence shown here is derived from an EMBL/GenBank/DDBJ whole genome shotgun (WGS) entry which is preliminary data.</text>
</comment>
<feature type="transmembrane region" description="Helical" evidence="1">
    <location>
        <begin position="253"/>
        <end position="275"/>
    </location>
</feature>
<keyword evidence="1" id="KW-0472">Membrane</keyword>
<evidence type="ECO:0000259" key="2">
    <source>
        <dbReference type="Pfam" id="PF04313"/>
    </source>
</evidence>
<sequence>MYTETQLTGYLDGIRDIITRPEKTHQRFGHGEATFTPVFDRLINYSELNIESVFQEQSIRTGNRPDFSIYSDDKLIGCIECKKTSISLDSEDCYNQVQKYSKEYNNVILTNFIEFRLYQNSRLVDTMLFDNLYKASSENVKHFNNLIVSFFKYGSLYNKRLNKHTDWISKNANNYGFAFPTWEIISLLTGFFVPSVIKNIIFIFLYRKLKSNPDSWLELVEIMAFILMITIVIMFKNFKIFNLKIFQKISQQWIWMTIGTILAVCITFLSTKVAGFPYVLLSPTFHSHVKNDIKIGLFIGIAVIFILASLIGYSALKKYKK</sequence>
<feature type="domain" description="Restriction endonuclease type I HsdR N-terminal" evidence="2">
    <location>
        <begin position="60"/>
        <end position="120"/>
    </location>
</feature>
<keyword evidence="1" id="KW-1133">Transmembrane helix</keyword>
<protein>
    <recommendedName>
        <fullName evidence="2">Restriction endonuclease type I HsdR N-terminal domain-containing protein</fullName>
    </recommendedName>
</protein>
<keyword evidence="1" id="KW-0812">Transmembrane</keyword>
<evidence type="ECO:0000313" key="3">
    <source>
        <dbReference type="EMBL" id="RZD18216.1"/>
    </source>
</evidence>
<gene>
    <name evidence="3" type="ORF">EVG15_07095</name>
</gene>
<feature type="transmembrane region" description="Helical" evidence="1">
    <location>
        <begin position="219"/>
        <end position="241"/>
    </location>
</feature>
<name>A0A519BLV0_9DELT</name>
<dbReference type="GO" id="GO:0009307">
    <property type="term" value="P:DNA restriction-modification system"/>
    <property type="evidence" value="ECO:0007669"/>
    <property type="project" value="UniProtKB-KW"/>
</dbReference>
<feature type="transmembrane region" description="Helical" evidence="1">
    <location>
        <begin position="295"/>
        <end position="316"/>
    </location>
</feature>
<dbReference type="GO" id="GO:0005524">
    <property type="term" value="F:ATP binding"/>
    <property type="evidence" value="ECO:0007669"/>
    <property type="project" value="UniProtKB-KW"/>
</dbReference>
<accession>A0A519BLV0</accession>
<organism evidence="3 4">
    <name type="scientific">Candidatus Acididesulfobacter diazotrophicus</name>
    <dbReference type="NCBI Taxonomy" id="2597226"/>
    <lineage>
        <taxon>Bacteria</taxon>
        <taxon>Deltaproteobacteria</taxon>
        <taxon>Candidatus Acidulodesulfobacterales</taxon>
        <taxon>Candidatus Acididesulfobacter</taxon>
    </lineage>
</organism>
<dbReference type="AlphaFoldDB" id="A0A519BLV0"/>